<evidence type="ECO:0000256" key="21">
    <source>
        <dbReference type="ARBA" id="ARBA00073272"/>
    </source>
</evidence>
<dbReference type="GO" id="GO:0003723">
    <property type="term" value="F:RNA binding"/>
    <property type="evidence" value="ECO:0007669"/>
    <property type="project" value="UniProtKB-UniRule"/>
</dbReference>
<dbReference type="InterPro" id="IPR001925">
    <property type="entry name" value="Porin_Euk"/>
</dbReference>
<dbReference type="InterPro" id="IPR045049">
    <property type="entry name" value="Pcy1-like"/>
</dbReference>
<keyword evidence="14" id="KW-0626">Porin</keyword>
<evidence type="ECO:0000259" key="26">
    <source>
        <dbReference type="PROSITE" id="PS50102"/>
    </source>
</evidence>
<evidence type="ECO:0000256" key="11">
    <source>
        <dbReference type="ARBA" id="ARBA00022787"/>
    </source>
</evidence>
<dbReference type="GO" id="GO:0031210">
    <property type="term" value="F:phosphatidylcholine binding"/>
    <property type="evidence" value="ECO:0007669"/>
    <property type="project" value="TreeGrafter"/>
</dbReference>
<evidence type="ECO:0000256" key="10">
    <source>
        <dbReference type="ARBA" id="ARBA00022695"/>
    </source>
</evidence>
<dbReference type="PROSITE" id="PS00558">
    <property type="entry name" value="EUKARYOTIC_PORIN"/>
    <property type="match status" value="1"/>
</dbReference>
<dbReference type="EMBL" id="JAQGDS010000001">
    <property type="protein sequence ID" value="KAJ6264280.1"/>
    <property type="molecule type" value="Genomic_DNA"/>
</dbReference>
<accession>A0AAD6NNF6</accession>
<dbReference type="GO" id="GO:0005741">
    <property type="term" value="C:mitochondrial outer membrane"/>
    <property type="evidence" value="ECO:0007669"/>
    <property type="project" value="UniProtKB-SubCell"/>
</dbReference>
<sequence length="841" mass="93112">MAPPAFSDIAKPSLDLLNKDFYHTSAGTTSEAPSTLEVKSKAPNGVAFTVKGKSDHKTGAINGQIEAKYTDKPTGLTLTQAWTTFNALDTKVELDNTIANGLKAEVLTQFLPANKNTGAKLNLHFRQPNFHGRAFFDLLKGPTFNGDLTVGHEGFLVGAEVGYDVTSAKITRYSAGLGYSVSEYTAAITASNNLSVFSASYYHKVNSQVEAGAKATWDAKGTSAVGLEVGSKYKLDSLAFVKAKINNTGIAALAYNQVLRPGVTIGLGVSIDTQRLNESAHKTGAANTLRSTPDDKPLDAMADLAQLNGSMKRQGPDRRDNTGEPDAKKFKEDTSNESDNLDGDAKPRCRSPGTTAPLDVHVLVPKGYSMNPPPTDRAVRVYADGVFDLFHLGHMRQLEQAKKAFPNTYLLVGIPNDIETHKRKGLTVLTDKERAETLRHCKWVDEVIEDAPWIVTPGFLDKNAIDYVAHDDEPYAGTDTDDIYKPCKEAGKFLVTQRTEGISTTYIITKIVRDYEKFITRQLRRGTPRQDLNVSWLKKNELDIKRHAVELRDSIKTNWTTTGKELRGELGKFWSPQPQNLPTISIPENPVSSAFAHIDIGRSASPNTDFATGYSLGLIGGVRSWMQARTNSNRGSKAPSPDDSDPSDEEEMEPNKDSESTCDSDSGEQPIIVDRSLEPTEGRKPGVVYISRIPHGFYEEQMRSYFSQFGSIDRLRLCRNKSTGNSKHYAFIQFSSSEVAGIAAETMNNYLLYGHLLKCRVVPETECHEKMWTGANRRWKVPPLARMRRTKHERKRTPGSWDKLQVKETTRRLNNSKRWKEKGIDYSLDRLESAASTTDVS</sequence>
<evidence type="ECO:0000256" key="7">
    <source>
        <dbReference type="ARBA" id="ARBA00022553"/>
    </source>
</evidence>
<dbReference type="InterPro" id="IPR035979">
    <property type="entry name" value="RBD_domain_sf"/>
</dbReference>
<dbReference type="Gene3D" id="3.40.50.620">
    <property type="entry name" value="HUPs"/>
    <property type="match status" value="1"/>
</dbReference>
<comment type="subcellular location">
    <subcellularLocation>
        <location evidence="1">Mitochondrion outer membrane</location>
    </subcellularLocation>
</comment>
<dbReference type="SUPFAM" id="SSF54928">
    <property type="entry name" value="RNA-binding domain, RBD"/>
    <property type="match status" value="1"/>
</dbReference>
<feature type="region of interest" description="Disordered" evidence="25">
    <location>
        <begin position="308"/>
        <end position="357"/>
    </location>
</feature>
<dbReference type="CDD" id="cd12307">
    <property type="entry name" value="RRM_NIFK_like"/>
    <property type="match status" value="1"/>
</dbReference>
<evidence type="ECO:0000256" key="8">
    <source>
        <dbReference type="ARBA" id="ARBA00022679"/>
    </source>
</evidence>
<dbReference type="InterPro" id="IPR004821">
    <property type="entry name" value="Cyt_trans-like"/>
</dbReference>
<keyword evidence="12" id="KW-0406">Ion transport</keyword>
<dbReference type="GO" id="GO:0005635">
    <property type="term" value="C:nuclear envelope"/>
    <property type="evidence" value="ECO:0007669"/>
    <property type="project" value="TreeGrafter"/>
</dbReference>
<evidence type="ECO:0000256" key="13">
    <source>
        <dbReference type="ARBA" id="ARBA00023098"/>
    </source>
</evidence>
<evidence type="ECO:0000256" key="23">
    <source>
        <dbReference type="ARBA" id="ARBA00080967"/>
    </source>
</evidence>
<dbReference type="GO" id="GO:0004105">
    <property type="term" value="F:choline-phosphate cytidylyltransferase activity"/>
    <property type="evidence" value="ECO:0007669"/>
    <property type="project" value="UniProtKB-EC"/>
</dbReference>
<keyword evidence="24" id="KW-0694">RNA-binding</keyword>
<feature type="region of interest" description="Disordered" evidence="25">
    <location>
        <begin position="630"/>
        <end position="678"/>
    </location>
</feature>
<dbReference type="CDD" id="cd07306">
    <property type="entry name" value="Porin3_VDAC"/>
    <property type="match status" value="1"/>
</dbReference>
<dbReference type="GO" id="GO:0008308">
    <property type="term" value="F:voltage-gated monoatomic anion channel activity"/>
    <property type="evidence" value="ECO:0007669"/>
    <property type="project" value="InterPro"/>
</dbReference>
<dbReference type="Pfam" id="PF00076">
    <property type="entry name" value="RRM_1"/>
    <property type="match status" value="1"/>
</dbReference>
<dbReference type="InterPro" id="IPR000504">
    <property type="entry name" value="RRM_dom"/>
</dbReference>
<name>A0AAD6NNF6_DREDA</name>
<keyword evidence="11" id="KW-1000">Mitochondrion outer membrane</keyword>
<keyword evidence="8" id="KW-0808">Transferase</keyword>
<dbReference type="InterPro" id="IPR014729">
    <property type="entry name" value="Rossmann-like_a/b/a_fold"/>
</dbReference>
<dbReference type="InterPro" id="IPR023614">
    <property type="entry name" value="Porin_dom_sf"/>
</dbReference>
<dbReference type="CDD" id="cd02174">
    <property type="entry name" value="CCT"/>
    <property type="match status" value="1"/>
</dbReference>
<keyword evidence="4" id="KW-0813">Transport</keyword>
<keyword evidence="9" id="KW-0812">Transmembrane</keyword>
<keyword evidence="13" id="KW-0443">Lipid metabolism</keyword>
<evidence type="ECO:0000256" key="15">
    <source>
        <dbReference type="ARBA" id="ARBA00023128"/>
    </source>
</evidence>
<evidence type="ECO:0000256" key="24">
    <source>
        <dbReference type="PROSITE-ProRule" id="PRU00176"/>
    </source>
</evidence>
<dbReference type="PANTHER" id="PTHR10739">
    <property type="entry name" value="CYTIDYLYLTRANSFERASE"/>
    <property type="match status" value="1"/>
</dbReference>
<dbReference type="Pfam" id="PF01459">
    <property type="entry name" value="Porin_3"/>
    <property type="match status" value="1"/>
</dbReference>
<dbReference type="Gene3D" id="2.40.160.10">
    <property type="entry name" value="Porin"/>
    <property type="match status" value="1"/>
</dbReference>
<reference evidence="27" key="1">
    <citation type="submission" date="2023-01" db="EMBL/GenBank/DDBJ databases">
        <title>The chitinases involved in constricting ring structure development in the nematode-trapping fungus Drechslerella dactyloides.</title>
        <authorList>
            <person name="Wang R."/>
            <person name="Zhang L."/>
            <person name="Tang P."/>
            <person name="Li S."/>
            <person name="Liang L."/>
        </authorList>
    </citation>
    <scope>NUCLEOTIDE SEQUENCE</scope>
    <source>
        <strain evidence="27">YMF1.00031</strain>
    </source>
</reference>
<keyword evidence="18" id="KW-1208">Phospholipid metabolism</keyword>
<keyword evidence="5" id="KW-1134">Transmembrane beta strand</keyword>
<evidence type="ECO:0000256" key="9">
    <source>
        <dbReference type="ARBA" id="ARBA00022692"/>
    </source>
</evidence>
<keyword evidence="15" id="KW-0496">Mitochondrion</keyword>
<evidence type="ECO:0000256" key="1">
    <source>
        <dbReference type="ARBA" id="ARBA00004294"/>
    </source>
</evidence>
<evidence type="ECO:0000256" key="20">
    <source>
        <dbReference type="ARBA" id="ARBA00054641"/>
    </source>
</evidence>
<evidence type="ECO:0000256" key="6">
    <source>
        <dbReference type="ARBA" id="ARBA00022516"/>
    </source>
</evidence>
<dbReference type="SUPFAM" id="SSF52374">
    <property type="entry name" value="Nucleotidylyl transferase"/>
    <property type="match status" value="1"/>
</dbReference>
<dbReference type="FunFam" id="2.40.160.10:FF:000004">
    <property type="entry name" value="Por1 mitochondrial outer membrane porin"/>
    <property type="match status" value="1"/>
</dbReference>
<dbReference type="Proteomes" id="UP001221413">
    <property type="component" value="Unassembled WGS sequence"/>
</dbReference>
<organism evidence="27 28">
    <name type="scientific">Drechslerella dactyloides</name>
    <name type="common">Nematode-trapping fungus</name>
    <name type="synonym">Arthrobotrys dactyloides</name>
    <dbReference type="NCBI Taxonomy" id="74499"/>
    <lineage>
        <taxon>Eukaryota</taxon>
        <taxon>Fungi</taxon>
        <taxon>Dikarya</taxon>
        <taxon>Ascomycota</taxon>
        <taxon>Pezizomycotina</taxon>
        <taxon>Orbiliomycetes</taxon>
        <taxon>Orbiliales</taxon>
        <taxon>Orbiliaceae</taxon>
        <taxon>Drechslerella</taxon>
    </lineage>
</organism>
<feature type="compositionally biased region" description="Basic and acidic residues" evidence="25">
    <location>
        <begin position="314"/>
        <end position="334"/>
    </location>
</feature>
<dbReference type="PANTHER" id="PTHR10739:SF13">
    <property type="entry name" value="CHOLINE-PHOSPHATE CYTIDYLYLTRANSFERASE"/>
    <property type="match status" value="1"/>
</dbReference>
<keyword evidence="17" id="KW-0594">Phospholipid biosynthesis</keyword>
<evidence type="ECO:0000256" key="12">
    <source>
        <dbReference type="ARBA" id="ARBA00023065"/>
    </source>
</evidence>
<protein>
    <recommendedName>
        <fullName evidence="21">Mitochondrial outer membrane protein porin</fullName>
        <ecNumber evidence="19">2.7.7.15</ecNumber>
    </recommendedName>
    <alternativeName>
        <fullName evidence="22">CTP:phosphocholine cytidylyltransferase</fullName>
    </alternativeName>
    <alternativeName>
        <fullName evidence="23">Phosphorylcholine transferase</fullName>
    </alternativeName>
</protein>
<dbReference type="EC" id="2.7.7.15" evidence="19"/>
<evidence type="ECO:0000256" key="16">
    <source>
        <dbReference type="ARBA" id="ARBA00023136"/>
    </source>
</evidence>
<dbReference type="Pfam" id="PF01467">
    <property type="entry name" value="CTP_transf_like"/>
    <property type="match status" value="1"/>
</dbReference>
<comment type="similarity">
    <text evidence="3">Belongs to the cytidylyltransferase family.</text>
</comment>
<dbReference type="PRINTS" id="PR00185">
    <property type="entry name" value="EUKARYTPORIN"/>
</dbReference>
<evidence type="ECO:0000256" key="22">
    <source>
        <dbReference type="ARBA" id="ARBA00076205"/>
    </source>
</evidence>
<proteinExistence type="inferred from homology"/>
<gene>
    <name evidence="27" type="ORF">Dda_0425</name>
</gene>
<dbReference type="InterPro" id="IPR027246">
    <property type="entry name" value="Porin_Euk/Tom40"/>
</dbReference>
<dbReference type="FunFam" id="3.40.50.620:FF:000147">
    <property type="entry name" value="Cholinephosphate cytidylyltransferase"/>
    <property type="match status" value="1"/>
</dbReference>
<dbReference type="AlphaFoldDB" id="A0AAD6NNF6"/>
<keyword evidence="28" id="KW-1185">Reference proteome</keyword>
<dbReference type="InterPro" id="IPR012677">
    <property type="entry name" value="Nucleotide-bd_a/b_plait_sf"/>
</dbReference>
<evidence type="ECO:0000256" key="4">
    <source>
        <dbReference type="ARBA" id="ARBA00022448"/>
    </source>
</evidence>
<dbReference type="Gene3D" id="3.30.70.330">
    <property type="match status" value="1"/>
</dbReference>
<feature type="domain" description="RRM" evidence="26">
    <location>
        <begin position="686"/>
        <end position="764"/>
    </location>
</feature>
<comment type="caution">
    <text evidence="27">The sequence shown here is derived from an EMBL/GenBank/DDBJ whole genome shotgun (WGS) entry which is preliminary data.</text>
</comment>
<evidence type="ECO:0000256" key="18">
    <source>
        <dbReference type="ARBA" id="ARBA00023264"/>
    </source>
</evidence>
<dbReference type="SMART" id="SM00360">
    <property type="entry name" value="RRM"/>
    <property type="match status" value="1"/>
</dbReference>
<feature type="compositionally biased region" description="Acidic residues" evidence="25">
    <location>
        <begin position="642"/>
        <end position="652"/>
    </location>
</feature>
<evidence type="ECO:0000313" key="27">
    <source>
        <dbReference type="EMBL" id="KAJ6264280.1"/>
    </source>
</evidence>
<comment type="similarity">
    <text evidence="2">Belongs to the eukaryotic mitochondrial porin family.</text>
</comment>
<evidence type="ECO:0000256" key="14">
    <source>
        <dbReference type="ARBA" id="ARBA00023114"/>
    </source>
</evidence>
<evidence type="ECO:0000256" key="2">
    <source>
        <dbReference type="ARBA" id="ARBA00007780"/>
    </source>
</evidence>
<dbReference type="PROSITE" id="PS50102">
    <property type="entry name" value="RRM"/>
    <property type="match status" value="1"/>
</dbReference>
<keyword evidence="16" id="KW-0472">Membrane</keyword>
<dbReference type="InterPro" id="IPR041723">
    <property type="entry name" value="CCT"/>
</dbReference>
<evidence type="ECO:0000256" key="17">
    <source>
        <dbReference type="ARBA" id="ARBA00023209"/>
    </source>
</evidence>
<evidence type="ECO:0000256" key="5">
    <source>
        <dbReference type="ARBA" id="ARBA00022452"/>
    </source>
</evidence>
<keyword evidence="10" id="KW-0548">Nucleotidyltransferase</keyword>
<keyword evidence="7" id="KW-0597">Phosphoprotein</keyword>
<dbReference type="GO" id="GO:0015288">
    <property type="term" value="F:porin activity"/>
    <property type="evidence" value="ECO:0007669"/>
    <property type="project" value="UniProtKB-KW"/>
</dbReference>
<dbReference type="NCBIfam" id="TIGR00125">
    <property type="entry name" value="cyt_tran_rel"/>
    <property type="match status" value="1"/>
</dbReference>
<evidence type="ECO:0000256" key="25">
    <source>
        <dbReference type="SAM" id="MobiDB-lite"/>
    </source>
</evidence>
<keyword evidence="6" id="KW-0444">Lipid biosynthesis</keyword>
<evidence type="ECO:0000313" key="28">
    <source>
        <dbReference type="Proteomes" id="UP001221413"/>
    </source>
</evidence>
<comment type="function">
    <text evidence="20">Forms a channel through the cell membrane that allows diffusion of small hydrophilic molecules. The channel adopts an open conformation at low or zero membrane potential and a closed conformation at potentials above 30-40 mV. The open state has a weak anion selectivity whereas the closed state is cation-selective.</text>
</comment>
<dbReference type="GO" id="GO:0046930">
    <property type="term" value="C:pore complex"/>
    <property type="evidence" value="ECO:0007669"/>
    <property type="project" value="UniProtKB-KW"/>
</dbReference>
<evidence type="ECO:0000256" key="3">
    <source>
        <dbReference type="ARBA" id="ARBA00010101"/>
    </source>
</evidence>
<evidence type="ECO:0000256" key="19">
    <source>
        <dbReference type="ARBA" id="ARBA00026101"/>
    </source>
</evidence>